<evidence type="ECO:0000313" key="5">
    <source>
        <dbReference type="Proteomes" id="UP000534306"/>
    </source>
</evidence>
<accession>A0A7Y4KVQ4</accession>
<organism evidence="4 5">
    <name type="scientific">Kribbella sandramycini</name>
    <dbReference type="NCBI Taxonomy" id="60450"/>
    <lineage>
        <taxon>Bacteria</taxon>
        <taxon>Bacillati</taxon>
        <taxon>Actinomycetota</taxon>
        <taxon>Actinomycetes</taxon>
        <taxon>Propionibacteriales</taxon>
        <taxon>Kribbellaceae</taxon>
        <taxon>Kribbella</taxon>
    </lineage>
</organism>
<dbReference type="Proteomes" id="UP000534306">
    <property type="component" value="Unassembled WGS sequence"/>
</dbReference>
<name>A0A7Y4KVQ4_9ACTN</name>
<keyword evidence="2" id="KW-1133">Transmembrane helix</keyword>
<keyword evidence="2" id="KW-0472">Membrane</keyword>
<protein>
    <submittedName>
        <fullName evidence="4">Uncharacterized protein</fullName>
    </submittedName>
</protein>
<feature type="transmembrane region" description="Helical" evidence="2">
    <location>
        <begin position="39"/>
        <end position="63"/>
    </location>
</feature>
<comment type="caution">
    <text evidence="4">The sequence shown here is derived from an EMBL/GenBank/DDBJ whole genome shotgun (WGS) entry which is preliminary data.</text>
</comment>
<reference evidence="3 6" key="2">
    <citation type="submission" date="2020-08" db="EMBL/GenBank/DDBJ databases">
        <title>Sequencing the genomes of 1000 actinobacteria strains.</title>
        <authorList>
            <person name="Klenk H.-P."/>
        </authorList>
    </citation>
    <scope>NUCLEOTIDE SEQUENCE [LARGE SCALE GENOMIC DNA]</scope>
    <source>
        <strain evidence="3 6">DSM 15626</strain>
    </source>
</reference>
<feature type="compositionally biased region" description="Low complexity" evidence="1">
    <location>
        <begin position="71"/>
        <end position="80"/>
    </location>
</feature>
<feature type="compositionally biased region" description="Pro residues" evidence="1">
    <location>
        <begin position="81"/>
        <end position="92"/>
    </location>
</feature>
<reference evidence="4 5" key="1">
    <citation type="submission" date="2020-05" db="EMBL/GenBank/DDBJ databases">
        <title>Genome sequence of Kribbella sandramycini ATCC 39419.</title>
        <authorList>
            <person name="Maclea K.S."/>
            <person name="Fair J.L."/>
        </authorList>
    </citation>
    <scope>NUCLEOTIDE SEQUENCE [LARGE SCALE GENOMIC DNA]</scope>
    <source>
        <strain evidence="4 5">ATCC 39419</strain>
    </source>
</reference>
<sequence length="267" mass="27559">MNNLPELMHRATDGLEPESADLVERSVLQGLRLRRRRTALASAAGVAAVAATVAVVAGAVHVVGQPNGAQPAGALASSPTPSTPSSPTPPAPFVSTTEEPGDGAQPPVQLNDPTLKTLRTLLKGKGKLTAADTWGSAAEGYLGASYVVDDGKGGSQVQVMLSNGGHPTCKDVPGCSVRADGSTIRAQQPAPEYPKGRNVDGVLTSFVEITRKGGRFISVTSYNAVEEKGSKATRPLPILTVAQLTKLADDTAWKFPAPPKGQGTPKR</sequence>
<evidence type="ECO:0000256" key="2">
    <source>
        <dbReference type="SAM" id="Phobius"/>
    </source>
</evidence>
<dbReference type="EMBL" id="JABJRC010000001">
    <property type="protein sequence ID" value="NOL39600.1"/>
    <property type="molecule type" value="Genomic_DNA"/>
</dbReference>
<proteinExistence type="predicted"/>
<dbReference type="Proteomes" id="UP000553957">
    <property type="component" value="Unassembled WGS sequence"/>
</dbReference>
<dbReference type="RefSeq" id="WP_171671364.1">
    <property type="nucleotide sequence ID" value="NZ_BAAAGT010000003.1"/>
</dbReference>
<dbReference type="EMBL" id="JACHKF010000001">
    <property type="protein sequence ID" value="MBB6567804.1"/>
    <property type="molecule type" value="Genomic_DNA"/>
</dbReference>
<dbReference type="AlphaFoldDB" id="A0A7Y4KVQ4"/>
<keyword evidence="2" id="KW-0812">Transmembrane</keyword>
<feature type="region of interest" description="Disordered" evidence="1">
    <location>
        <begin position="69"/>
        <end position="112"/>
    </location>
</feature>
<evidence type="ECO:0000313" key="3">
    <source>
        <dbReference type="EMBL" id="MBB6567804.1"/>
    </source>
</evidence>
<evidence type="ECO:0000313" key="4">
    <source>
        <dbReference type="EMBL" id="NOL39600.1"/>
    </source>
</evidence>
<evidence type="ECO:0000313" key="6">
    <source>
        <dbReference type="Proteomes" id="UP000553957"/>
    </source>
</evidence>
<gene>
    <name evidence="3" type="ORF">HNR71_003441</name>
    <name evidence="4" type="ORF">HPO96_05010</name>
</gene>
<evidence type="ECO:0000256" key="1">
    <source>
        <dbReference type="SAM" id="MobiDB-lite"/>
    </source>
</evidence>
<keyword evidence="5" id="KW-1185">Reference proteome</keyword>